<protein>
    <submittedName>
        <fullName evidence="1">SDR family NAD(P)-dependent oxidoreductase</fullName>
    </submittedName>
</protein>
<evidence type="ECO:0000313" key="2">
    <source>
        <dbReference type="Proteomes" id="UP001230908"/>
    </source>
</evidence>
<keyword evidence="2" id="KW-1185">Reference proteome</keyword>
<proteinExistence type="predicted"/>
<dbReference type="RefSeq" id="WP_308712686.1">
    <property type="nucleotide sequence ID" value="NZ_JAVHUY010000010.1"/>
</dbReference>
<organism evidence="1 2">
    <name type="scientific">Phytohabitans maris</name>
    <dbReference type="NCBI Taxonomy" id="3071409"/>
    <lineage>
        <taxon>Bacteria</taxon>
        <taxon>Bacillati</taxon>
        <taxon>Actinomycetota</taxon>
        <taxon>Actinomycetes</taxon>
        <taxon>Micromonosporales</taxon>
        <taxon>Micromonosporaceae</taxon>
    </lineage>
</organism>
<accession>A0ABU0ZED0</accession>
<dbReference type="Proteomes" id="UP001230908">
    <property type="component" value="Unassembled WGS sequence"/>
</dbReference>
<dbReference type="EMBL" id="JAVHUY010000010">
    <property type="protein sequence ID" value="MDQ7905416.1"/>
    <property type="molecule type" value="Genomic_DNA"/>
</dbReference>
<comment type="caution">
    <text evidence="1">The sequence shown here is derived from an EMBL/GenBank/DDBJ whole genome shotgun (WGS) entry which is preliminary data.</text>
</comment>
<sequence length="79" mass="8192">MVTGGNTGLGFATARVLAARGATAVLACRSAERAAGAADRIRAARWRPSGAAGGSPRHRPACGSMWRRTVDEPVTYLKP</sequence>
<evidence type="ECO:0000313" key="1">
    <source>
        <dbReference type="EMBL" id="MDQ7905416.1"/>
    </source>
</evidence>
<gene>
    <name evidence="1" type="ORF">RB614_12860</name>
</gene>
<name>A0ABU0ZED0_9ACTN</name>
<reference evidence="1 2" key="1">
    <citation type="submission" date="2023-08" db="EMBL/GenBank/DDBJ databases">
        <title>Phytohabitans sansha sp. nov., isolated from marine sediment.</title>
        <authorList>
            <person name="Zhao Y."/>
            <person name="Yi K."/>
        </authorList>
    </citation>
    <scope>NUCLEOTIDE SEQUENCE [LARGE SCALE GENOMIC DNA]</scope>
    <source>
        <strain evidence="1 2">ZYX-F-186</strain>
    </source>
</reference>
<dbReference type="Pfam" id="PF00106">
    <property type="entry name" value="adh_short"/>
    <property type="match status" value="1"/>
</dbReference>
<dbReference type="InterPro" id="IPR036291">
    <property type="entry name" value="NAD(P)-bd_dom_sf"/>
</dbReference>
<dbReference type="Gene3D" id="3.40.50.720">
    <property type="entry name" value="NAD(P)-binding Rossmann-like Domain"/>
    <property type="match status" value="1"/>
</dbReference>
<dbReference type="SUPFAM" id="SSF51735">
    <property type="entry name" value="NAD(P)-binding Rossmann-fold domains"/>
    <property type="match status" value="1"/>
</dbReference>
<dbReference type="InterPro" id="IPR002347">
    <property type="entry name" value="SDR_fam"/>
</dbReference>